<sequence>MVRTLKVFVEKKTFLVRLEGEHGGNCGVDDRTFDERHRNEDHLGFNRKFKGKLFVHLMEVGFNNHGRFIRISEFTTNRRSFLVILEGEKGRGWENLKSAWSSMLVVPPSNAVEKGRQYKGERFIHNHVGPLHRSFANVVNGKGPRGSGLVPVERWARAVVCEHNVDSVKWVEVTVRIAMKDRLVLPALIEVTDGGWVFTISVVVVGVEDVQRGSVMGESTREAFASHSGTGGGRRGGENQINGWGKMSCRGRWQNEEVRRKEYGCCFSSGETCPSGLGLSLGGKKPNETEVTLRREEDSSTKGKGKATSVLPEVQSSSSAKKEVKFGSKKLWTTLFPPSSDRQQGLRCRSRVGSDLRGSAITVLPSTPEIRGKELSFMGNYGLLVAENLEVSNLVTVSKGVTASSPSGEFKIEGPSPKKMAKAREVLKSLDIKVYSRRKNKCSTGGNFNIIRRSSEKLGGSSLTPSMKDFDDFIRECELIDSPLWSTPFTWSNMQESLVCKRLDRFLYSNEWEQLFPQSLQEVLPRWTSDHWPIVLETNPFKWGPTPFRFENLWLQHPSFKESFRSWWRDFQGIGWEVQRALRKWELEELILREETHWRQKARVKWVKERDCNSKFFHKVANGRRNRKYIKVLENEKGLVLNNSKSIKEETLRYFEKLYSSPSGESCSITQKNMSKKISDYRPISLITSLYKIIAKVLSGRLRGVLHETIHSTQGVFVQGKQILDAVLIANEIVDEKRQSGEEGVVFKIDFEKAYDHNHISRLAEMLDCKVSSWPILYLGLPLGGNPKTRGFWNPVIERISRRLDGWKKAYLSFGGRITLIQSCLTHMPCYFLSLFKIPASMAAKIERLQRDFLWSGVGEGKTDHLVSWDVVCNSKAKKGLGFGKISIRNFALLGKWLWRYPREGSALWHQKKAVMLTTDVNVNVNVNVKTNEK</sequence>
<organism evidence="3">
    <name type="scientific">Vitis vinifera</name>
    <name type="common">Grape</name>
    <dbReference type="NCBI Taxonomy" id="29760"/>
    <lineage>
        <taxon>Eukaryota</taxon>
        <taxon>Viridiplantae</taxon>
        <taxon>Streptophyta</taxon>
        <taxon>Embryophyta</taxon>
        <taxon>Tracheophyta</taxon>
        <taxon>Spermatophyta</taxon>
        <taxon>Magnoliopsida</taxon>
        <taxon>eudicotyledons</taxon>
        <taxon>Gunneridae</taxon>
        <taxon>Pentapetalae</taxon>
        <taxon>rosids</taxon>
        <taxon>Vitales</taxon>
        <taxon>Vitaceae</taxon>
        <taxon>Viteae</taxon>
        <taxon>Vitis</taxon>
    </lineage>
</organism>
<evidence type="ECO:0000259" key="2">
    <source>
        <dbReference type="Pfam" id="PF00078"/>
    </source>
</evidence>
<dbReference type="Pfam" id="PF00078">
    <property type="entry name" value="RVT_1"/>
    <property type="match status" value="1"/>
</dbReference>
<dbReference type="InterPro" id="IPR036691">
    <property type="entry name" value="Endo/exonu/phosph_ase_sf"/>
</dbReference>
<dbReference type="AlphaFoldDB" id="A5ARB2"/>
<dbReference type="EMBL" id="AM432867">
    <property type="protein sequence ID" value="CAN67047.1"/>
    <property type="molecule type" value="Genomic_DNA"/>
</dbReference>
<feature type="domain" description="Reverse transcriptase" evidence="2">
    <location>
        <begin position="676"/>
        <end position="758"/>
    </location>
</feature>
<dbReference type="PANTHER" id="PTHR33116:SF78">
    <property type="entry name" value="OS12G0587133 PROTEIN"/>
    <property type="match status" value="1"/>
</dbReference>
<dbReference type="Gene3D" id="3.60.10.10">
    <property type="entry name" value="Endonuclease/exonuclease/phosphatase"/>
    <property type="match status" value="1"/>
</dbReference>
<feature type="compositionally biased region" description="Basic and acidic residues" evidence="1">
    <location>
        <begin position="285"/>
        <end position="301"/>
    </location>
</feature>
<reference evidence="3" key="1">
    <citation type="journal article" date="2007" name="PLoS ONE">
        <title>The first genome sequence of an elite grapevine cultivar (Pinot noir Vitis vinifera L.): coping with a highly heterozygous genome.</title>
        <authorList>
            <person name="Velasco R."/>
            <person name="Zharkikh A."/>
            <person name="Troggio M."/>
            <person name="Cartwright D.A."/>
            <person name="Cestaro A."/>
            <person name="Pruss D."/>
            <person name="Pindo M."/>
            <person name="FitzGerald L.M."/>
            <person name="Vezzulli S."/>
            <person name="Reid J."/>
            <person name="Malacarne G."/>
            <person name="Iliev D."/>
            <person name="Coppola G."/>
            <person name="Wardell B."/>
            <person name="Micheletti D."/>
            <person name="Macalma T."/>
            <person name="Facci M."/>
            <person name="Mitchell J.T."/>
            <person name="Perazzolli M."/>
            <person name="Eldredge G."/>
            <person name="Gatto P."/>
            <person name="Oyzerski R."/>
            <person name="Moretto M."/>
            <person name="Gutin N."/>
            <person name="Stefanini M."/>
            <person name="Chen Y."/>
            <person name="Segala C."/>
            <person name="Davenport C."/>
            <person name="Dematte L."/>
            <person name="Mraz A."/>
            <person name="Battilana J."/>
            <person name="Stormo K."/>
            <person name="Costa F."/>
            <person name="Tao Q."/>
            <person name="Si-Ammour A."/>
            <person name="Harkins T."/>
            <person name="Lackey A."/>
            <person name="Perbost C."/>
            <person name="Taillon B."/>
            <person name="Stella A."/>
            <person name="Solovyev V."/>
            <person name="Fawcett J.A."/>
            <person name="Sterck L."/>
            <person name="Vandepoele K."/>
            <person name="Grando S.M."/>
            <person name="Toppo S."/>
            <person name="Moser C."/>
            <person name="Lanchbury J."/>
            <person name="Bogden R."/>
            <person name="Skolnick M."/>
            <person name="Sgaramella V."/>
            <person name="Bhatnagar S.K."/>
            <person name="Fontana P."/>
            <person name="Gutin A."/>
            <person name="Van de Peer Y."/>
            <person name="Salamini F."/>
            <person name="Viola R."/>
        </authorList>
    </citation>
    <scope>NUCLEOTIDE SEQUENCE</scope>
</reference>
<proteinExistence type="predicted"/>
<evidence type="ECO:0000256" key="1">
    <source>
        <dbReference type="SAM" id="MobiDB-lite"/>
    </source>
</evidence>
<feature type="region of interest" description="Disordered" evidence="1">
    <location>
        <begin position="284"/>
        <end position="316"/>
    </location>
</feature>
<evidence type="ECO:0000313" key="3">
    <source>
        <dbReference type="EMBL" id="CAN67047.1"/>
    </source>
</evidence>
<dbReference type="SUPFAM" id="SSF56219">
    <property type="entry name" value="DNase I-like"/>
    <property type="match status" value="1"/>
</dbReference>
<gene>
    <name evidence="3" type="ORF">VITISV_001152</name>
</gene>
<dbReference type="PANTHER" id="PTHR33116">
    <property type="entry name" value="REVERSE TRANSCRIPTASE ZINC-BINDING DOMAIN-CONTAINING PROTEIN-RELATED-RELATED"/>
    <property type="match status" value="1"/>
</dbReference>
<protein>
    <recommendedName>
        <fullName evidence="2">Reverse transcriptase domain-containing protein</fullName>
    </recommendedName>
</protein>
<accession>A5ARB2</accession>
<dbReference type="InterPro" id="IPR000477">
    <property type="entry name" value="RT_dom"/>
</dbReference>
<name>A5ARB2_VITVI</name>